<dbReference type="GO" id="GO:0005524">
    <property type="term" value="F:ATP binding"/>
    <property type="evidence" value="ECO:0007669"/>
    <property type="project" value="InterPro"/>
</dbReference>
<proteinExistence type="predicted"/>
<reference evidence="3 4" key="1">
    <citation type="submission" date="2016-01" db="EMBL/GenBank/DDBJ databases">
        <title>The new phylogeny of the genus Mycobacterium.</title>
        <authorList>
            <person name="Tarcisio F."/>
            <person name="Conor M."/>
            <person name="Antonella G."/>
            <person name="Elisabetta G."/>
            <person name="Giulia F.S."/>
            <person name="Sara T."/>
            <person name="Anna F."/>
            <person name="Clotilde B."/>
            <person name="Roberto B."/>
            <person name="Veronica D.S."/>
            <person name="Fabio R."/>
            <person name="Monica P."/>
            <person name="Olivier J."/>
            <person name="Enrico T."/>
            <person name="Nicola S."/>
        </authorList>
    </citation>
    <scope>NUCLEOTIDE SEQUENCE [LARGE SCALE GENOMIC DNA]</scope>
    <source>
        <strain evidence="3 4">DSM 45394</strain>
    </source>
</reference>
<dbReference type="STRING" id="1108812.AWC16_10555"/>
<evidence type="ECO:0000259" key="2">
    <source>
        <dbReference type="Pfam" id="PF03796"/>
    </source>
</evidence>
<sequence>MRRQHGERGIPKVNLIQTNDHDSDRIEPVPTGFREIDAALGGGLQPGSLTIIAGHTGSGVTALATHIAKRLVTDTDTAANILAFGTTLDQLERRIRADSDPPAERSFIAGQRELHGGRLRISETHDREPGDILRRLSIELWTSEPRASLIVVDSLNMVGVVSDDLDFPRSPKIHSPTMSDFCRHLKGVALEENIAVIATTTFAVSAGVGMEPGDWIEHLPSVGPAAVAADNVLLLYRPDRWDRHTPREGEVDVVLAKGAAAPKTCTAEHQLTRGKFADFPINPRHDPQ</sequence>
<dbReference type="InterPro" id="IPR027417">
    <property type="entry name" value="P-loop_NTPase"/>
</dbReference>
<dbReference type="PANTHER" id="PTHR30153">
    <property type="entry name" value="REPLICATIVE DNA HELICASE DNAB"/>
    <property type="match status" value="1"/>
</dbReference>
<dbReference type="RefSeq" id="WP_085264442.1">
    <property type="nucleotide sequence ID" value="NZ_JACKVG010000012.1"/>
</dbReference>
<dbReference type="Gene3D" id="3.40.50.300">
    <property type="entry name" value="P-loop containing nucleotide triphosphate hydrolases"/>
    <property type="match status" value="1"/>
</dbReference>
<organism evidence="3 4">
    <name type="scientific">Mycolicibacter longobardus</name>
    <dbReference type="NCBI Taxonomy" id="1108812"/>
    <lineage>
        <taxon>Bacteria</taxon>
        <taxon>Bacillati</taxon>
        <taxon>Actinomycetota</taxon>
        <taxon>Actinomycetes</taxon>
        <taxon>Mycobacteriales</taxon>
        <taxon>Mycobacteriaceae</taxon>
        <taxon>Mycolicibacter</taxon>
    </lineage>
</organism>
<evidence type="ECO:0000313" key="4">
    <source>
        <dbReference type="Proteomes" id="UP000193866"/>
    </source>
</evidence>
<evidence type="ECO:0000256" key="1">
    <source>
        <dbReference type="SAM" id="MobiDB-lite"/>
    </source>
</evidence>
<evidence type="ECO:0000313" key="3">
    <source>
        <dbReference type="EMBL" id="ORW11529.1"/>
    </source>
</evidence>
<feature type="domain" description="SF4 helicase" evidence="2">
    <location>
        <begin position="29"/>
        <end position="259"/>
    </location>
</feature>
<dbReference type="GO" id="GO:0006260">
    <property type="term" value="P:DNA replication"/>
    <property type="evidence" value="ECO:0007669"/>
    <property type="project" value="InterPro"/>
</dbReference>
<feature type="compositionally biased region" description="Basic and acidic residues" evidence="1">
    <location>
        <begin position="1"/>
        <end position="10"/>
    </location>
</feature>
<feature type="region of interest" description="Disordered" evidence="1">
    <location>
        <begin position="1"/>
        <end position="25"/>
    </location>
</feature>
<accession>A0A1X1YK67</accession>
<gene>
    <name evidence="3" type="ORF">AWC16_10555</name>
</gene>
<dbReference type="GO" id="GO:0003678">
    <property type="term" value="F:DNA helicase activity"/>
    <property type="evidence" value="ECO:0007669"/>
    <property type="project" value="InterPro"/>
</dbReference>
<name>A0A1X1YK67_9MYCO</name>
<keyword evidence="4" id="KW-1185">Reference proteome</keyword>
<dbReference type="GO" id="GO:0005829">
    <property type="term" value="C:cytosol"/>
    <property type="evidence" value="ECO:0007669"/>
    <property type="project" value="TreeGrafter"/>
</dbReference>
<dbReference type="PANTHER" id="PTHR30153:SF2">
    <property type="entry name" value="REPLICATIVE DNA HELICASE"/>
    <property type="match status" value="1"/>
</dbReference>
<dbReference type="OrthoDB" id="3371840at2"/>
<dbReference type="Proteomes" id="UP000193866">
    <property type="component" value="Unassembled WGS sequence"/>
</dbReference>
<dbReference type="InterPro" id="IPR007694">
    <property type="entry name" value="DNA_helicase_DnaB-like_C"/>
</dbReference>
<dbReference type="Pfam" id="PF03796">
    <property type="entry name" value="DnaB_C"/>
    <property type="match status" value="1"/>
</dbReference>
<dbReference type="SUPFAM" id="SSF52540">
    <property type="entry name" value="P-loop containing nucleoside triphosphate hydrolases"/>
    <property type="match status" value="1"/>
</dbReference>
<comment type="caution">
    <text evidence="3">The sequence shown here is derived from an EMBL/GenBank/DDBJ whole genome shotgun (WGS) entry which is preliminary data.</text>
</comment>
<dbReference type="EMBL" id="LQPG01000017">
    <property type="protein sequence ID" value="ORW11529.1"/>
    <property type="molecule type" value="Genomic_DNA"/>
</dbReference>
<protein>
    <recommendedName>
        <fullName evidence="2">SF4 helicase domain-containing protein</fullName>
    </recommendedName>
</protein>
<dbReference type="AlphaFoldDB" id="A0A1X1YK67"/>